<proteinExistence type="predicted"/>
<dbReference type="PANTHER" id="PTHR24421:SF61">
    <property type="entry name" value="OXYGEN SENSOR HISTIDINE KINASE NREB"/>
    <property type="match status" value="1"/>
</dbReference>
<keyword evidence="4" id="KW-1133">Transmembrane helix</keyword>
<dbReference type="PANTHER" id="PTHR24421">
    <property type="entry name" value="NITRATE/NITRITE SENSOR PROTEIN NARX-RELATED"/>
    <property type="match status" value="1"/>
</dbReference>
<dbReference type="Pfam" id="PF02518">
    <property type="entry name" value="HATPase_c"/>
    <property type="match status" value="1"/>
</dbReference>
<evidence type="ECO:0000256" key="4">
    <source>
        <dbReference type="SAM" id="Phobius"/>
    </source>
</evidence>
<name>A0A411YD62_9ACTN</name>
<dbReference type="CDD" id="cd16917">
    <property type="entry name" value="HATPase_UhpB-NarQ-NarX-like"/>
    <property type="match status" value="1"/>
</dbReference>
<dbReference type="KEGG" id="erz:ER308_06205"/>
<keyword evidence="4" id="KW-0472">Membrane</keyword>
<organism evidence="6 7">
    <name type="scientific">Egibacter rhizosphaerae</name>
    <dbReference type="NCBI Taxonomy" id="1670831"/>
    <lineage>
        <taxon>Bacteria</taxon>
        <taxon>Bacillati</taxon>
        <taxon>Actinomycetota</taxon>
        <taxon>Nitriliruptoria</taxon>
        <taxon>Egibacterales</taxon>
        <taxon>Egibacteraceae</taxon>
        <taxon>Egibacter</taxon>
    </lineage>
</organism>
<dbReference type="RefSeq" id="WP_131154168.1">
    <property type="nucleotide sequence ID" value="NZ_CP036402.1"/>
</dbReference>
<keyword evidence="1" id="KW-0808">Transferase</keyword>
<dbReference type="AlphaFoldDB" id="A0A411YD62"/>
<dbReference type="SUPFAM" id="SSF55874">
    <property type="entry name" value="ATPase domain of HSP90 chaperone/DNA topoisomerase II/histidine kinase"/>
    <property type="match status" value="1"/>
</dbReference>
<dbReference type="Proteomes" id="UP000291469">
    <property type="component" value="Chromosome"/>
</dbReference>
<evidence type="ECO:0000256" key="2">
    <source>
        <dbReference type="ARBA" id="ARBA00022777"/>
    </source>
</evidence>
<dbReference type="InterPro" id="IPR050482">
    <property type="entry name" value="Sensor_HK_TwoCompSys"/>
</dbReference>
<feature type="transmembrane region" description="Helical" evidence="4">
    <location>
        <begin position="20"/>
        <end position="39"/>
    </location>
</feature>
<feature type="transmembrane region" description="Helical" evidence="4">
    <location>
        <begin position="101"/>
        <end position="122"/>
    </location>
</feature>
<keyword evidence="2" id="KW-0418">Kinase</keyword>
<feature type="transmembrane region" description="Helical" evidence="4">
    <location>
        <begin position="45"/>
        <end position="64"/>
    </location>
</feature>
<evidence type="ECO:0000313" key="6">
    <source>
        <dbReference type="EMBL" id="QBI19171.1"/>
    </source>
</evidence>
<reference evidence="6 7" key="1">
    <citation type="submission" date="2019-01" db="EMBL/GenBank/DDBJ databases">
        <title>Egibacter rhizosphaerae EGI 80759T.</title>
        <authorList>
            <person name="Chen D.-D."/>
            <person name="Tian Y."/>
            <person name="Jiao J.-Y."/>
            <person name="Zhang X.-T."/>
            <person name="Zhang Y.-G."/>
            <person name="Zhang Y."/>
            <person name="Xiao M."/>
            <person name="Shu W.-S."/>
            <person name="Li W.-J."/>
        </authorList>
    </citation>
    <scope>NUCLEOTIDE SEQUENCE [LARGE SCALE GENOMIC DNA]</scope>
    <source>
        <strain evidence="6 7">EGI 80759</strain>
    </source>
</reference>
<dbReference type="GO" id="GO:0000160">
    <property type="term" value="P:phosphorelay signal transduction system"/>
    <property type="evidence" value="ECO:0007669"/>
    <property type="project" value="UniProtKB-KW"/>
</dbReference>
<keyword evidence="3" id="KW-0902">Two-component regulatory system</keyword>
<evidence type="ECO:0000256" key="3">
    <source>
        <dbReference type="ARBA" id="ARBA00023012"/>
    </source>
</evidence>
<dbReference type="EMBL" id="CP036402">
    <property type="protein sequence ID" value="QBI19171.1"/>
    <property type="molecule type" value="Genomic_DNA"/>
</dbReference>
<evidence type="ECO:0000259" key="5">
    <source>
        <dbReference type="Pfam" id="PF02518"/>
    </source>
</evidence>
<dbReference type="InterPro" id="IPR003594">
    <property type="entry name" value="HATPase_dom"/>
</dbReference>
<dbReference type="Gene3D" id="3.30.565.10">
    <property type="entry name" value="Histidine kinase-like ATPase, C-terminal domain"/>
    <property type="match status" value="1"/>
</dbReference>
<sequence length="382" mass="39230">MAPSAREEPRVARSIRRVALGYRIVGVAWAGLIAIAHVASGDAPAPTAFTVVALAAVWTLGVVLARGAGRELVSPWFVSADVAIAAATIALPAALDVAGVAGGYPFAAVLHAAALIGVRAGLAAAAPLGLLSAGAPLAVGQLAEPATVEVAVFYLASAAVIGWGGKQIRAAEERSRAERAARAIAEERAATAARLHDSVLQTLALVQRREEIPEEVRGLARRQEHELRGWLFGAPSGAATDHADEAPRERLEAIAREAETAHPHARVEVVAVGDPPDDPAVRSLVEAVGEAIRNACAHAGAERVDVYVEALGDEVVAHVRDRGVGFDPDAVPAGHGGIAESIRGRLDRAGGVARVRAAPGQGCDWELRVPTETAGATPPTGS</sequence>
<evidence type="ECO:0000313" key="7">
    <source>
        <dbReference type="Proteomes" id="UP000291469"/>
    </source>
</evidence>
<dbReference type="InterPro" id="IPR036890">
    <property type="entry name" value="HATPase_C_sf"/>
</dbReference>
<dbReference type="OrthoDB" id="3534856at2"/>
<feature type="domain" description="Histidine kinase/HSP90-like ATPase" evidence="5">
    <location>
        <begin position="282"/>
        <end position="372"/>
    </location>
</feature>
<keyword evidence="7" id="KW-1185">Reference proteome</keyword>
<feature type="transmembrane region" description="Helical" evidence="4">
    <location>
        <begin position="76"/>
        <end position="95"/>
    </location>
</feature>
<dbReference type="GO" id="GO:0016301">
    <property type="term" value="F:kinase activity"/>
    <property type="evidence" value="ECO:0007669"/>
    <property type="project" value="UniProtKB-KW"/>
</dbReference>
<gene>
    <name evidence="6" type="ORF">ER308_06205</name>
</gene>
<accession>A0A411YD62</accession>
<protein>
    <recommendedName>
        <fullName evidence="5">Histidine kinase/HSP90-like ATPase domain-containing protein</fullName>
    </recommendedName>
</protein>
<evidence type="ECO:0000256" key="1">
    <source>
        <dbReference type="ARBA" id="ARBA00022679"/>
    </source>
</evidence>
<keyword evidence="4" id="KW-0812">Transmembrane</keyword>